<proteinExistence type="predicted"/>
<dbReference type="PROSITE" id="PS51186">
    <property type="entry name" value="GNAT"/>
    <property type="match status" value="1"/>
</dbReference>
<sequence length="158" mass="17091">MTSQYTLRRAAGPADASFIVEMARHACVIEDWPLPDPDDDEVLEMLPPDGVLPIIAEDHSGTPVGAVWTYHGSPPLRCDAAGVPMPELCIAVAPERRGVGIGGMLLDRLFADLAKSHDTMCTNVHVRNPAKRLYERKGFRVVGQGNGPLGLALVKDLR</sequence>
<dbReference type="SUPFAM" id="SSF55729">
    <property type="entry name" value="Acyl-CoA N-acyltransferases (Nat)"/>
    <property type="match status" value="1"/>
</dbReference>
<gene>
    <name evidence="2" type="ORF">A4X20_01125</name>
</gene>
<dbReference type="Pfam" id="PF13508">
    <property type="entry name" value="Acetyltransf_7"/>
    <property type="match status" value="1"/>
</dbReference>
<dbReference type="AlphaFoldDB" id="A0A178M474"/>
<evidence type="ECO:0000313" key="3">
    <source>
        <dbReference type="Proteomes" id="UP000078396"/>
    </source>
</evidence>
<dbReference type="EMBL" id="LWCS01000001">
    <property type="protein sequence ID" value="OAN42336.1"/>
    <property type="molecule type" value="Genomic_DNA"/>
</dbReference>
<dbReference type="InterPro" id="IPR000182">
    <property type="entry name" value="GNAT_dom"/>
</dbReference>
<reference evidence="2 3" key="1">
    <citation type="submission" date="2016-04" db="EMBL/GenBank/DDBJ databases">
        <title>Draft Genome Sequences of Staphylococcus capitis Strain H36, S. capitis Strain H65, S. cohnii Strain H62, S. hominis Strain H69, Mycobacterium iranicum Strain H39, Plantibacter sp. Strain H53, Pseudomonas oryzihabitans Strain H72, and Microbacterium sp. Strain H83, isolated from residential settings.</title>
        <authorList>
            <person name="Lymperopoulou D."/>
            <person name="Adams R.I."/>
            <person name="Lindow S."/>
            <person name="Coil D.A."/>
            <person name="Jospin G."/>
            <person name="Eisen J.A."/>
        </authorList>
    </citation>
    <scope>NUCLEOTIDE SEQUENCE [LARGE SCALE GENOMIC DNA]</scope>
    <source>
        <strain evidence="2 3">H39</strain>
    </source>
</reference>
<dbReference type="Proteomes" id="UP000078396">
    <property type="component" value="Unassembled WGS sequence"/>
</dbReference>
<name>A0A178M474_MYCIR</name>
<comment type="caution">
    <text evidence="2">The sequence shown here is derived from an EMBL/GenBank/DDBJ whole genome shotgun (WGS) entry which is preliminary data.</text>
</comment>
<evidence type="ECO:0000259" key="1">
    <source>
        <dbReference type="PROSITE" id="PS51186"/>
    </source>
</evidence>
<dbReference type="GO" id="GO:0016747">
    <property type="term" value="F:acyltransferase activity, transferring groups other than amino-acyl groups"/>
    <property type="evidence" value="ECO:0007669"/>
    <property type="project" value="InterPro"/>
</dbReference>
<dbReference type="OrthoDB" id="4626744at2"/>
<accession>A0A178M474</accession>
<organism evidence="2 3">
    <name type="scientific">Mycolicibacterium iranicum</name>
    <name type="common">Mycobacterium iranicum</name>
    <dbReference type="NCBI Taxonomy" id="912594"/>
    <lineage>
        <taxon>Bacteria</taxon>
        <taxon>Bacillati</taxon>
        <taxon>Actinomycetota</taxon>
        <taxon>Actinomycetes</taxon>
        <taxon>Mycobacteriales</taxon>
        <taxon>Mycobacteriaceae</taxon>
        <taxon>Mycolicibacterium</taxon>
    </lineage>
</organism>
<dbReference type="RefSeq" id="WP_029367924.1">
    <property type="nucleotide sequence ID" value="NZ_LWCS01000001.1"/>
</dbReference>
<dbReference type="CDD" id="cd04301">
    <property type="entry name" value="NAT_SF"/>
    <property type="match status" value="1"/>
</dbReference>
<dbReference type="Gene3D" id="3.40.630.30">
    <property type="match status" value="1"/>
</dbReference>
<evidence type="ECO:0000313" key="2">
    <source>
        <dbReference type="EMBL" id="OAN42336.1"/>
    </source>
</evidence>
<feature type="domain" description="N-acetyltransferase" evidence="1">
    <location>
        <begin position="5"/>
        <end position="158"/>
    </location>
</feature>
<dbReference type="InterPro" id="IPR016181">
    <property type="entry name" value="Acyl_CoA_acyltransferase"/>
</dbReference>
<protein>
    <recommendedName>
        <fullName evidence="1">N-acetyltransferase domain-containing protein</fullName>
    </recommendedName>
</protein>